<dbReference type="InterPro" id="IPR051335">
    <property type="entry name" value="Alanyl-tRNA_Editing_Enzymes"/>
</dbReference>
<reference evidence="3" key="1">
    <citation type="journal article" date="2014" name="Int. J. Syst. Evol. Microbiol.">
        <title>Complete genome sequence of Corynebacterium casei LMG S-19264T (=DSM 44701T), isolated from a smear-ripened cheese.</title>
        <authorList>
            <consortium name="US DOE Joint Genome Institute (JGI-PGF)"/>
            <person name="Walter F."/>
            <person name="Albersmeier A."/>
            <person name="Kalinowski J."/>
            <person name="Ruckert C."/>
        </authorList>
    </citation>
    <scope>NUCLEOTIDE SEQUENCE</scope>
    <source>
        <strain evidence="3">CGMCC 1.8984</strain>
    </source>
</reference>
<keyword evidence="1" id="KW-0479">Metal-binding</keyword>
<dbReference type="RefSeq" id="WP_188744642.1">
    <property type="nucleotide sequence ID" value="NZ_BAABFW010000048.1"/>
</dbReference>
<name>A0A917UWX1_9MICO</name>
<reference evidence="3" key="2">
    <citation type="submission" date="2020-09" db="EMBL/GenBank/DDBJ databases">
        <authorList>
            <person name="Sun Q."/>
            <person name="Zhou Y."/>
        </authorList>
    </citation>
    <scope>NUCLEOTIDE SEQUENCE</scope>
    <source>
        <strain evidence="3">CGMCC 1.8984</strain>
    </source>
</reference>
<dbReference type="EMBL" id="BMMD01000031">
    <property type="protein sequence ID" value="GGJ93037.1"/>
    <property type="molecule type" value="Genomic_DNA"/>
</dbReference>
<keyword evidence="4" id="KW-1185">Reference proteome</keyword>
<dbReference type="Proteomes" id="UP000636956">
    <property type="component" value="Unassembled WGS sequence"/>
</dbReference>
<proteinExistence type="predicted"/>
<dbReference type="PANTHER" id="PTHR43462">
    <property type="entry name" value="ALANYL-TRNA EDITING PROTEIN"/>
    <property type="match status" value="1"/>
</dbReference>
<dbReference type="GO" id="GO:0002161">
    <property type="term" value="F:aminoacyl-tRNA deacylase activity"/>
    <property type="evidence" value="ECO:0007669"/>
    <property type="project" value="UniProtKB-ARBA"/>
</dbReference>
<evidence type="ECO:0008006" key="5">
    <source>
        <dbReference type="Google" id="ProtNLM"/>
    </source>
</evidence>
<comment type="caution">
    <text evidence="3">The sequence shown here is derived from an EMBL/GenBank/DDBJ whole genome shotgun (WGS) entry which is preliminary data.</text>
</comment>
<dbReference type="PANTHER" id="PTHR43462:SF1">
    <property type="entry name" value="ALANYL-TRNA EDITING PROTEIN AARSD1"/>
    <property type="match status" value="1"/>
</dbReference>
<dbReference type="AlphaFoldDB" id="A0A917UWX1"/>
<dbReference type="GO" id="GO:0000166">
    <property type="term" value="F:nucleotide binding"/>
    <property type="evidence" value="ECO:0007669"/>
    <property type="project" value="InterPro"/>
</dbReference>
<evidence type="ECO:0000313" key="4">
    <source>
        <dbReference type="Proteomes" id="UP000636956"/>
    </source>
</evidence>
<dbReference type="InterPro" id="IPR018163">
    <property type="entry name" value="Thr/Ala-tRNA-synth_IIc_edit"/>
</dbReference>
<protein>
    <recommendedName>
        <fullName evidence="5">Metal-dependent hydrolase</fullName>
    </recommendedName>
</protein>
<evidence type="ECO:0000256" key="1">
    <source>
        <dbReference type="ARBA" id="ARBA00022723"/>
    </source>
</evidence>
<sequence>MPLPSQDTRVTYPDGALVASTRVLHVAATGNGRNAVITEATSFHPVDASWPDQPADTGTLRVRGVEHVVRDAVVAATDGESLHLGSDIPVRKGTEGWAFVVAHLIDADADIAEGDEVEIEADAAMRRALSAGHTACHLASLALNRVLADRWSKPAREDALGSPDFDGIAIDTSRITANGSVDRYRLNKSLRRSGFDTASLAVDASAIDHRAVIDQLDRWIASGAPVRVESDGDGLTDRRSWVCELPEGTARIPCGGTHLGSLAELSAVLPSFALLDDAGTPVLEMTTEARPRH</sequence>
<evidence type="ECO:0000313" key="3">
    <source>
        <dbReference type="EMBL" id="GGJ93037.1"/>
    </source>
</evidence>
<dbReference type="Gene3D" id="3.30.980.10">
    <property type="entry name" value="Threonyl-trna Synthetase, Chain A, domain 2"/>
    <property type="match status" value="1"/>
</dbReference>
<keyword evidence="2" id="KW-0862">Zinc</keyword>
<dbReference type="GO" id="GO:0046872">
    <property type="term" value="F:metal ion binding"/>
    <property type="evidence" value="ECO:0007669"/>
    <property type="project" value="UniProtKB-KW"/>
</dbReference>
<dbReference type="SUPFAM" id="SSF55186">
    <property type="entry name" value="ThrRS/AlaRS common domain"/>
    <property type="match status" value="1"/>
</dbReference>
<accession>A0A917UWX1</accession>
<gene>
    <name evidence="3" type="ORF">GCM10011372_34460</name>
</gene>
<organism evidence="3 4">
    <name type="scientific">Agromyces bauzanensis</name>
    <dbReference type="NCBI Taxonomy" id="1308924"/>
    <lineage>
        <taxon>Bacteria</taxon>
        <taxon>Bacillati</taxon>
        <taxon>Actinomycetota</taxon>
        <taxon>Actinomycetes</taxon>
        <taxon>Micrococcales</taxon>
        <taxon>Microbacteriaceae</taxon>
        <taxon>Agromyces</taxon>
    </lineage>
</organism>
<evidence type="ECO:0000256" key="2">
    <source>
        <dbReference type="ARBA" id="ARBA00022833"/>
    </source>
</evidence>